<organism evidence="1 2">
    <name type="scientific">Pontibacter rugosus</name>
    <dbReference type="NCBI Taxonomy" id="1745966"/>
    <lineage>
        <taxon>Bacteria</taxon>
        <taxon>Pseudomonadati</taxon>
        <taxon>Bacteroidota</taxon>
        <taxon>Cytophagia</taxon>
        <taxon>Cytophagales</taxon>
        <taxon>Hymenobacteraceae</taxon>
        <taxon>Pontibacter</taxon>
    </lineage>
</organism>
<comment type="caution">
    <text evidence="1">The sequence shown here is derived from an EMBL/GenBank/DDBJ whole genome shotgun (WGS) entry which is preliminary data.</text>
</comment>
<dbReference type="RefSeq" id="WP_377522425.1">
    <property type="nucleotide sequence ID" value="NZ_JBHTLD010000007.1"/>
</dbReference>
<protein>
    <submittedName>
        <fullName evidence="1">Uncharacterized protein</fullName>
    </submittedName>
</protein>
<keyword evidence="2" id="KW-1185">Reference proteome</keyword>
<sequence>MNTMSEFAIVVTLDQSNTKLYKQKAETAEQALELQLEEFRSSFPRSEGSFSLEVGELESTVFPYHGKKEGSKHGLLFGTLWISKPNKFVNFERAEGSYSDWAKKVIAQ</sequence>
<proteinExistence type="predicted"/>
<name>A0ABW3SJA3_9BACT</name>
<reference evidence="2" key="1">
    <citation type="journal article" date="2019" name="Int. J. Syst. Evol. Microbiol.">
        <title>The Global Catalogue of Microorganisms (GCM) 10K type strain sequencing project: providing services to taxonomists for standard genome sequencing and annotation.</title>
        <authorList>
            <consortium name="The Broad Institute Genomics Platform"/>
            <consortium name="The Broad Institute Genome Sequencing Center for Infectious Disease"/>
            <person name="Wu L."/>
            <person name="Ma J."/>
        </authorList>
    </citation>
    <scope>NUCLEOTIDE SEQUENCE [LARGE SCALE GENOMIC DNA]</scope>
    <source>
        <strain evidence="2">JCM 31319</strain>
    </source>
</reference>
<evidence type="ECO:0000313" key="1">
    <source>
        <dbReference type="EMBL" id="MFD1184911.1"/>
    </source>
</evidence>
<evidence type="ECO:0000313" key="2">
    <source>
        <dbReference type="Proteomes" id="UP001597094"/>
    </source>
</evidence>
<dbReference type="Proteomes" id="UP001597094">
    <property type="component" value="Unassembled WGS sequence"/>
</dbReference>
<accession>A0ABW3SJA3</accession>
<dbReference type="EMBL" id="JBHTLD010000007">
    <property type="protein sequence ID" value="MFD1184911.1"/>
    <property type="molecule type" value="Genomic_DNA"/>
</dbReference>
<gene>
    <name evidence="1" type="ORF">ACFQ2O_01750</name>
</gene>